<dbReference type="Proteomes" id="UP000641386">
    <property type="component" value="Unassembled WGS sequence"/>
</dbReference>
<dbReference type="SUPFAM" id="SSF51735">
    <property type="entry name" value="NAD(P)-binding Rossmann-fold domains"/>
    <property type="match status" value="1"/>
</dbReference>
<dbReference type="EMBL" id="BNBC01000016">
    <property type="protein sequence ID" value="GHE78631.1"/>
    <property type="molecule type" value="Genomic_DNA"/>
</dbReference>
<evidence type="ECO:0000256" key="4">
    <source>
        <dbReference type="ARBA" id="ARBA00022857"/>
    </source>
</evidence>
<comment type="caution">
    <text evidence="8">The sequence shown here is derived from an EMBL/GenBank/DDBJ whole genome shotgun (WGS) entry which is preliminary data.</text>
</comment>
<keyword evidence="4" id="KW-0521">NADP</keyword>
<keyword evidence="6" id="KW-0007">Acetylation</keyword>
<dbReference type="InterPro" id="IPR002364">
    <property type="entry name" value="Quin_OxRdtase/zeta-crystal_CS"/>
</dbReference>
<dbReference type="GO" id="GO:0003723">
    <property type="term" value="F:RNA binding"/>
    <property type="evidence" value="ECO:0007669"/>
    <property type="project" value="UniProtKB-KW"/>
</dbReference>
<sequence length="448" mass="49239">MTRLIEAVRQGAGREQLLACPVPESYRAVHLRRGEDHLFQGLHGRNKDVRRTLHVGEVPMPELAPDEVLVAVMAAAVNYNTVWSALYEPIPTFRFLEQFARQGGWAGRHDRDYQVVGSDAAGVVVRVGSAVRHWSPGDRVVVNPPYIDEQDPDAQRDGMLTEGMLAWGFETNFGAFGDFAVVRATQLVPKPPHLSWEEAACNTLCLGTAYRMLISERGARIKIGDVVLIWGAAGGLGSYAVQLVRRAGGIAVGVVGSDAKADLLTDLGCHAVINRNDVGLGEDGTEPATAWKALGSAIRREVGEDPHVVFEHVGRATFETSVNVVRRGGTVVTCGSSSGYRHSYDNRYLWMRLKRVIGSHGANIHEAWEANRLLRLGSVVPALSRVYPLEQAPEATRSVQLNEHEGKVGLLVLATDEDQGVEDWELRKKVGEERLRLFREHAAQKESR</sequence>
<reference evidence="8" key="2">
    <citation type="submission" date="2020-09" db="EMBL/GenBank/DDBJ databases">
        <authorList>
            <person name="Sun Q."/>
            <person name="Ohkuma M."/>
        </authorList>
    </citation>
    <scope>NUCLEOTIDE SEQUENCE</scope>
    <source>
        <strain evidence="8">JCM 3302</strain>
    </source>
</reference>
<evidence type="ECO:0000313" key="8">
    <source>
        <dbReference type="EMBL" id="GHE78631.1"/>
    </source>
</evidence>
<evidence type="ECO:0000259" key="7">
    <source>
        <dbReference type="SMART" id="SM00829"/>
    </source>
</evidence>
<dbReference type="GO" id="GO:0043880">
    <property type="term" value="F:crotonyl-CoA reductase activity"/>
    <property type="evidence" value="ECO:0007669"/>
    <property type="project" value="InterPro"/>
</dbReference>
<keyword evidence="3" id="KW-0963">Cytoplasm</keyword>
<evidence type="ECO:0000256" key="5">
    <source>
        <dbReference type="ARBA" id="ARBA00022884"/>
    </source>
</evidence>
<dbReference type="InterPro" id="IPR002052">
    <property type="entry name" value="DNA_methylase_N6_adenine_CS"/>
</dbReference>
<dbReference type="InterPro" id="IPR036291">
    <property type="entry name" value="NAD(P)-bd_dom_sf"/>
</dbReference>
<dbReference type="PROSITE" id="PS01162">
    <property type="entry name" value="QOR_ZETA_CRYSTAL"/>
    <property type="match status" value="1"/>
</dbReference>
<dbReference type="AlphaFoldDB" id="A0A918ZZR2"/>
<feature type="domain" description="Enoyl reductase (ER)" evidence="7">
    <location>
        <begin position="48"/>
        <end position="410"/>
    </location>
</feature>
<dbReference type="SMART" id="SM00829">
    <property type="entry name" value="PKS_ER"/>
    <property type="match status" value="1"/>
</dbReference>
<dbReference type="PANTHER" id="PTHR44154:SF1">
    <property type="entry name" value="QUINONE OXIDOREDUCTASE"/>
    <property type="match status" value="1"/>
</dbReference>
<evidence type="ECO:0000256" key="3">
    <source>
        <dbReference type="ARBA" id="ARBA00022490"/>
    </source>
</evidence>
<evidence type="ECO:0000256" key="1">
    <source>
        <dbReference type="ARBA" id="ARBA00004496"/>
    </source>
</evidence>
<dbReference type="Pfam" id="PF00107">
    <property type="entry name" value="ADH_zinc_N"/>
    <property type="match status" value="1"/>
</dbReference>
<comment type="subunit">
    <text evidence="2">Homotetramer.</text>
</comment>
<dbReference type="SUPFAM" id="SSF50129">
    <property type="entry name" value="GroES-like"/>
    <property type="match status" value="1"/>
</dbReference>
<dbReference type="InterPro" id="IPR013149">
    <property type="entry name" value="ADH-like_C"/>
</dbReference>
<dbReference type="InterPro" id="IPR011032">
    <property type="entry name" value="GroES-like_sf"/>
</dbReference>
<dbReference type="PROSITE" id="PS00092">
    <property type="entry name" value="N6_MTASE"/>
    <property type="match status" value="1"/>
</dbReference>
<gene>
    <name evidence="8" type="primary">qor</name>
    <name evidence="8" type="ORF">GCM10014715_37350</name>
</gene>
<comment type="subcellular location">
    <subcellularLocation>
        <location evidence="1">Cytoplasm</location>
    </subcellularLocation>
</comment>
<dbReference type="Gene3D" id="3.90.180.10">
    <property type="entry name" value="Medium-chain alcohol dehydrogenases, catalytic domain"/>
    <property type="match status" value="2"/>
</dbReference>
<name>A0A918ZZR2_9ACTN</name>
<accession>A0A918ZZR2</accession>
<dbReference type="InterPro" id="IPR020843">
    <property type="entry name" value="ER"/>
</dbReference>
<keyword evidence="5" id="KW-0694">RNA-binding</keyword>
<dbReference type="Pfam" id="PF08240">
    <property type="entry name" value="ADH_N"/>
    <property type="match status" value="1"/>
</dbReference>
<reference evidence="8" key="1">
    <citation type="journal article" date="2014" name="Int. J. Syst. Evol. Microbiol.">
        <title>Complete genome sequence of Corynebacterium casei LMG S-19264T (=DSM 44701T), isolated from a smear-ripened cheese.</title>
        <authorList>
            <consortium name="US DOE Joint Genome Institute (JGI-PGF)"/>
            <person name="Walter F."/>
            <person name="Albersmeier A."/>
            <person name="Kalinowski J."/>
            <person name="Ruckert C."/>
        </authorList>
    </citation>
    <scope>NUCLEOTIDE SEQUENCE</scope>
    <source>
        <strain evidence="8">JCM 3302</strain>
    </source>
</reference>
<evidence type="ECO:0000256" key="2">
    <source>
        <dbReference type="ARBA" id="ARBA00011881"/>
    </source>
</evidence>
<proteinExistence type="predicted"/>
<dbReference type="InterPro" id="IPR051603">
    <property type="entry name" value="Zinc-ADH_QOR/CCCR"/>
</dbReference>
<evidence type="ECO:0000313" key="9">
    <source>
        <dbReference type="Proteomes" id="UP000641386"/>
    </source>
</evidence>
<dbReference type="GO" id="GO:0008168">
    <property type="term" value="F:methyltransferase activity"/>
    <property type="evidence" value="ECO:0007669"/>
    <property type="project" value="InterPro"/>
</dbReference>
<dbReference type="PANTHER" id="PTHR44154">
    <property type="entry name" value="QUINONE OXIDOREDUCTASE"/>
    <property type="match status" value="1"/>
</dbReference>
<protein>
    <submittedName>
        <fullName evidence="8">Crotonyl-CoA reductase</fullName>
    </submittedName>
</protein>
<dbReference type="InterPro" id="IPR013154">
    <property type="entry name" value="ADH-like_N"/>
</dbReference>
<dbReference type="RefSeq" id="WP_030179639.1">
    <property type="nucleotide sequence ID" value="NZ_BNBC01000016.1"/>
</dbReference>
<dbReference type="NCBIfam" id="TIGR01751">
    <property type="entry name" value="crot-CoA-red"/>
    <property type="match status" value="1"/>
</dbReference>
<dbReference type="GO" id="GO:0005737">
    <property type="term" value="C:cytoplasm"/>
    <property type="evidence" value="ECO:0007669"/>
    <property type="project" value="UniProtKB-SubCell"/>
</dbReference>
<organism evidence="8 9">
    <name type="scientific">Streptomyces spiralis</name>
    <dbReference type="NCBI Taxonomy" id="66376"/>
    <lineage>
        <taxon>Bacteria</taxon>
        <taxon>Bacillati</taxon>
        <taxon>Actinomycetota</taxon>
        <taxon>Actinomycetes</taxon>
        <taxon>Kitasatosporales</taxon>
        <taxon>Streptomycetaceae</taxon>
        <taxon>Streptomyces</taxon>
    </lineage>
</organism>
<dbReference type="GO" id="GO:0008270">
    <property type="term" value="F:zinc ion binding"/>
    <property type="evidence" value="ECO:0007669"/>
    <property type="project" value="InterPro"/>
</dbReference>
<keyword evidence="9" id="KW-1185">Reference proteome</keyword>
<dbReference type="GO" id="GO:0032259">
    <property type="term" value="P:methylation"/>
    <property type="evidence" value="ECO:0007669"/>
    <property type="project" value="InterPro"/>
</dbReference>
<dbReference type="InterPro" id="IPR010085">
    <property type="entry name" value="Crot_CoA_red"/>
</dbReference>
<evidence type="ECO:0000256" key="6">
    <source>
        <dbReference type="ARBA" id="ARBA00022990"/>
    </source>
</evidence>